<protein>
    <submittedName>
        <fullName evidence="2">Glycosyltransferase family 2 protein</fullName>
    </submittedName>
</protein>
<name>A0A6M1SPM7_9HYPH</name>
<dbReference type="PANTHER" id="PTHR43685:SF2">
    <property type="entry name" value="GLYCOSYLTRANSFERASE 2-LIKE DOMAIN-CONTAINING PROTEIN"/>
    <property type="match status" value="1"/>
</dbReference>
<accession>A0A6M1SPM7</accession>
<dbReference type="PANTHER" id="PTHR43685">
    <property type="entry name" value="GLYCOSYLTRANSFERASE"/>
    <property type="match status" value="1"/>
</dbReference>
<evidence type="ECO:0000313" key="2">
    <source>
        <dbReference type="EMBL" id="NGP18516.1"/>
    </source>
</evidence>
<dbReference type="CDD" id="cd00761">
    <property type="entry name" value="Glyco_tranf_GTA_type"/>
    <property type="match status" value="1"/>
</dbReference>
<dbReference type="EMBL" id="JAALFG010000003">
    <property type="protein sequence ID" value="NGP18516.1"/>
    <property type="molecule type" value="Genomic_DNA"/>
</dbReference>
<dbReference type="Proteomes" id="UP000474802">
    <property type="component" value="Unassembled WGS sequence"/>
</dbReference>
<dbReference type="InterPro" id="IPR029044">
    <property type="entry name" value="Nucleotide-diphossugar_trans"/>
</dbReference>
<dbReference type="AlphaFoldDB" id="A0A6M1SPM7"/>
<keyword evidence="3" id="KW-1185">Reference proteome</keyword>
<dbReference type="InterPro" id="IPR001173">
    <property type="entry name" value="Glyco_trans_2-like"/>
</dbReference>
<dbReference type="SUPFAM" id="SSF53448">
    <property type="entry name" value="Nucleotide-diphospho-sugar transferases"/>
    <property type="match status" value="1"/>
</dbReference>
<keyword evidence="2" id="KW-0808">Transferase</keyword>
<dbReference type="RefSeq" id="WP_164534783.1">
    <property type="nucleotide sequence ID" value="NZ_JAALFG010000003.1"/>
</dbReference>
<evidence type="ECO:0000313" key="3">
    <source>
        <dbReference type="Proteomes" id="UP000474802"/>
    </source>
</evidence>
<dbReference type="GO" id="GO:0016740">
    <property type="term" value="F:transferase activity"/>
    <property type="evidence" value="ECO:0007669"/>
    <property type="project" value="UniProtKB-KW"/>
</dbReference>
<evidence type="ECO:0000259" key="1">
    <source>
        <dbReference type="Pfam" id="PF00535"/>
    </source>
</evidence>
<organism evidence="2 3">
    <name type="scientific">Devosia aurantiaca</name>
    <dbReference type="NCBI Taxonomy" id="2714858"/>
    <lineage>
        <taxon>Bacteria</taxon>
        <taxon>Pseudomonadati</taxon>
        <taxon>Pseudomonadota</taxon>
        <taxon>Alphaproteobacteria</taxon>
        <taxon>Hyphomicrobiales</taxon>
        <taxon>Devosiaceae</taxon>
        <taxon>Devosia</taxon>
    </lineage>
</organism>
<dbReference type="Pfam" id="PF00535">
    <property type="entry name" value="Glycos_transf_2"/>
    <property type="match status" value="1"/>
</dbReference>
<reference evidence="2 3" key="1">
    <citation type="submission" date="2020-02" db="EMBL/GenBank/DDBJ databases">
        <authorList>
            <person name="Khan S.A."/>
            <person name="Jeon C.O."/>
            <person name="Chun B.H."/>
        </authorList>
    </citation>
    <scope>NUCLEOTIDE SEQUENCE [LARGE SCALE GENOMIC DNA]</scope>
    <source>
        <strain evidence="2 3">H239</strain>
    </source>
</reference>
<proteinExistence type="predicted"/>
<reference evidence="2 3" key="2">
    <citation type="submission" date="2020-03" db="EMBL/GenBank/DDBJ databases">
        <title>Devosia chinhatensis sp. nov., isolated from a hexachlorocyclohexane (HCH) dump site in India.</title>
        <authorList>
            <person name="Kumar M."/>
            <person name="Lal R."/>
        </authorList>
    </citation>
    <scope>NUCLEOTIDE SEQUENCE [LARGE SCALE GENOMIC DNA]</scope>
    <source>
        <strain evidence="2 3">H239</strain>
    </source>
</reference>
<sequence length="314" mass="34858">MNNDDEAALITIAITCFNAQDTIERSIRSAQALDWPKLELVVVDDGSTDGSLALIQQMAASDNRIRVVSHDVNLGTGATRTRQIREARGEFIAILDDDDVCRHSRLRDQVAALRRAEQQSGLPLIACYGSRHIIGKTRNPRGAAIASDGEVMHGEAVALAILTGLRPPAGRMGRYGFCTLFARRSTFVAVGDFDPLLRRHEDTDWNIRLALMGGGFIGTPEIVLDQYVTPTPDKNDKLVHDLGLALRKKHRAFLQSRGMYQLALAREKMNYFSIVGPKWRSRLAVLQAFVVAPHVILPEWLNAKKRQLKSRAEA</sequence>
<comment type="caution">
    <text evidence="2">The sequence shown here is derived from an EMBL/GenBank/DDBJ whole genome shotgun (WGS) entry which is preliminary data.</text>
</comment>
<dbReference type="InterPro" id="IPR050834">
    <property type="entry name" value="Glycosyltransf_2"/>
</dbReference>
<gene>
    <name evidence="2" type="ORF">G5575_13390</name>
</gene>
<dbReference type="Gene3D" id="3.90.550.10">
    <property type="entry name" value="Spore Coat Polysaccharide Biosynthesis Protein SpsA, Chain A"/>
    <property type="match status" value="1"/>
</dbReference>
<feature type="domain" description="Glycosyltransferase 2-like" evidence="1">
    <location>
        <begin position="11"/>
        <end position="117"/>
    </location>
</feature>